<sequence length="178" mass="19679">MPGAESNKPGGNRAHLIVLCDQDYTTAEVSIMAHAIRSKQVRSPVVERVQPKPRLARALKSVATSPTAQSFEARRGFTYYVVKVIYANAGLQQTFPGVLDKCVALEFKAMLETEVAPYPVQIQWWAGMEAEFDSFLVGNDRMEDLIQSVRSAERPGHELLARLGCFGRYEGYAVGGVQ</sequence>
<gene>
    <name evidence="1" type="ORF">FEM54_05215</name>
</gene>
<comment type="caution">
    <text evidence="1">The sequence shown here is derived from an EMBL/GenBank/DDBJ whole genome shotgun (WGS) entry which is preliminary data.</text>
</comment>
<keyword evidence="2" id="KW-1185">Reference proteome</keyword>
<evidence type="ECO:0000313" key="2">
    <source>
        <dbReference type="Proteomes" id="UP000304941"/>
    </source>
</evidence>
<evidence type="ECO:0000313" key="1">
    <source>
        <dbReference type="EMBL" id="TLG93136.1"/>
    </source>
</evidence>
<organism evidence="1 2">
    <name type="scientific">Pseudomonas edaphica</name>
    <dbReference type="NCBI Taxonomy" id="2006980"/>
    <lineage>
        <taxon>Bacteria</taxon>
        <taxon>Pseudomonadati</taxon>
        <taxon>Pseudomonadota</taxon>
        <taxon>Gammaproteobacteria</taxon>
        <taxon>Pseudomonadales</taxon>
        <taxon>Pseudomonadaceae</taxon>
        <taxon>Pseudomonas</taxon>
    </lineage>
</organism>
<protein>
    <recommendedName>
        <fullName evidence="3">EthD domain-containing protein</fullName>
    </recommendedName>
</protein>
<accession>A0ABY2U9I3</accession>
<name>A0ABY2U9I3_9PSED</name>
<dbReference type="EMBL" id="VBVZ01000048">
    <property type="protein sequence ID" value="TLG93136.1"/>
    <property type="molecule type" value="Genomic_DNA"/>
</dbReference>
<proteinExistence type="predicted"/>
<dbReference type="Proteomes" id="UP000304941">
    <property type="component" value="Unassembled WGS sequence"/>
</dbReference>
<reference evidence="1 2" key="1">
    <citation type="submission" date="2019-05" db="EMBL/GenBank/DDBJ databases">
        <title>Pseudomonas edaphica sp. nov., isolated from rhizospheric soil of Cistus ladanifer L. in Spain.</title>
        <authorList>
            <person name="Peix A."/>
        </authorList>
    </citation>
    <scope>NUCLEOTIDE SEQUENCE [LARGE SCALE GENOMIC DNA]</scope>
    <source>
        <strain evidence="1 2">RD25</strain>
    </source>
</reference>
<evidence type="ECO:0008006" key="3">
    <source>
        <dbReference type="Google" id="ProtNLM"/>
    </source>
</evidence>